<dbReference type="Pfam" id="PF05257">
    <property type="entry name" value="CHAP"/>
    <property type="match status" value="1"/>
</dbReference>
<feature type="domain" description="Peptidase C51" evidence="5">
    <location>
        <begin position="368"/>
        <end position="497"/>
    </location>
</feature>
<accession>A0A4Q9WB44</accession>
<feature type="compositionally biased region" description="Polar residues" evidence="3">
    <location>
        <begin position="123"/>
        <end position="148"/>
    </location>
</feature>
<dbReference type="SMART" id="SM00047">
    <property type="entry name" value="LYZ2"/>
    <property type="match status" value="1"/>
</dbReference>
<dbReference type="RefSeq" id="WP_002491987.1">
    <property type="nucleotide sequence ID" value="NZ_AP021848.1"/>
</dbReference>
<feature type="region of interest" description="Disordered" evidence="3">
    <location>
        <begin position="37"/>
        <end position="60"/>
    </location>
</feature>
<keyword evidence="2" id="KW-0378">Hydrolase</keyword>
<feature type="chain" id="PRO_5020446903" evidence="4">
    <location>
        <begin position="29"/>
        <end position="498"/>
    </location>
</feature>
<dbReference type="InterPro" id="IPR051056">
    <property type="entry name" value="Glycosyl_Hydrolase_73"/>
</dbReference>
<sequence>MSRNKLIFCVITVTALSQLISTPLSSYAMDTQVHQHKNKKVHKQDEDAYLSPKDKHIESTEVPINDIEEEVPLPKVVASHQRVNQHKPPKVTLLPPNETSTVASQHDDETLIQRMQHDEESNDVQSKQLTTSKAQHQQVNNPQTSENESSQRRAAQVVTKQGDSSTNGYRDTAILQQAPDTDDDKDETQYEVAQSSDTREFIQNIAEDAHHVAQKEHLYASVMIAQAILESDSGNSALASAPHNNLFGVKGAYQGETTNFNTLEADSEGKMYQTTAAFRNYPDTKAALEDYAKLIRYGIDGNNNIYQGSWKTPGMTYEDATKSLIGTYSTDPDYDKKLNSIIKQYRLTELDGEEMPILDEAFFNKSYDDNQGDYKPFKEMDSQSKNFYPQGQCTWYVYNRLQQFNLYVDGSMGNGGDWAVRARDKGYQVSNHPSEHTAVSFKPGQLNADRYYGHVAFVEKVNSDGSIIISESNVKGLGVISYRKINANQAETLQYIQP</sequence>
<evidence type="ECO:0000256" key="3">
    <source>
        <dbReference type="SAM" id="MobiDB-lite"/>
    </source>
</evidence>
<evidence type="ECO:0000256" key="4">
    <source>
        <dbReference type="SAM" id="SignalP"/>
    </source>
</evidence>
<proteinExistence type="inferred from homology"/>
<dbReference type="SUPFAM" id="SSF54001">
    <property type="entry name" value="Cysteine proteinases"/>
    <property type="match status" value="1"/>
</dbReference>
<dbReference type="InterPro" id="IPR038765">
    <property type="entry name" value="Papain-like_cys_pep_sf"/>
</dbReference>
<evidence type="ECO:0000256" key="1">
    <source>
        <dbReference type="ARBA" id="ARBA00006088"/>
    </source>
</evidence>
<dbReference type="AlphaFoldDB" id="A0A4Q9WB44"/>
<dbReference type="Gene3D" id="3.90.1720.10">
    <property type="entry name" value="endopeptidase domain like (from Nostoc punctiforme)"/>
    <property type="match status" value="1"/>
</dbReference>
<name>A0A4Q9WB44_STALU</name>
<evidence type="ECO:0000259" key="5">
    <source>
        <dbReference type="PROSITE" id="PS50911"/>
    </source>
</evidence>
<dbReference type="EMBL" id="SCHB01000003">
    <property type="protein sequence ID" value="TBW72511.1"/>
    <property type="molecule type" value="Genomic_DNA"/>
</dbReference>
<dbReference type="GeneID" id="58090839"/>
<dbReference type="PROSITE" id="PS50911">
    <property type="entry name" value="CHAP"/>
    <property type="match status" value="1"/>
</dbReference>
<feature type="compositionally biased region" description="Polar residues" evidence="3">
    <location>
        <begin position="158"/>
        <end position="170"/>
    </location>
</feature>
<keyword evidence="4" id="KW-0732">Signal</keyword>
<dbReference type="InterPro" id="IPR002901">
    <property type="entry name" value="MGlyc_endo_b_GlcNAc-like_dom"/>
</dbReference>
<protein>
    <submittedName>
        <fullName evidence="6">CHAP domain-containing protein</fullName>
    </submittedName>
</protein>
<evidence type="ECO:0000313" key="6">
    <source>
        <dbReference type="EMBL" id="TBW72511.1"/>
    </source>
</evidence>
<dbReference type="PANTHER" id="PTHR33308">
    <property type="entry name" value="PEPTIDOGLYCAN HYDROLASE FLGJ"/>
    <property type="match status" value="1"/>
</dbReference>
<dbReference type="Gene3D" id="4.10.80.30">
    <property type="entry name" value="DNA polymerase, domain 6"/>
    <property type="match status" value="1"/>
</dbReference>
<comment type="caution">
    <text evidence="6">The sequence shown here is derived from an EMBL/GenBank/DDBJ whole genome shotgun (WGS) entry which is preliminary data.</text>
</comment>
<evidence type="ECO:0000256" key="2">
    <source>
        <dbReference type="ARBA" id="ARBA00022801"/>
    </source>
</evidence>
<dbReference type="Pfam" id="PF01832">
    <property type="entry name" value="Glucosaminidase"/>
    <property type="match status" value="1"/>
</dbReference>
<feature type="region of interest" description="Disordered" evidence="3">
    <location>
        <begin position="79"/>
        <end position="105"/>
    </location>
</feature>
<dbReference type="Proteomes" id="UP000293637">
    <property type="component" value="Unassembled WGS sequence"/>
</dbReference>
<feature type="signal peptide" evidence="4">
    <location>
        <begin position="1"/>
        <end position="28"/>
    </location>
</feature>
<dbReference type="InterPro" id="IPR007921">
    <property type="entry name" value="CHAP_dom"/>
</dbReference>
<organism evidence="6 7">
    <name type="scientific">Staphylococcus lugdunensis</name>
    <dbReference type="NCBI Taxonomy" id="28035"/>
    <lineage>
        <taxon>Bacteria</taxon>
        <taxon>Bacillati</taxon>
        <taxon>Bacillota</taxon>
        <taxon>Bacilli</taxon>
        <taxon>Bacillales</taxon>
        <taxon>Staphylococcaceae</taxon>
        <taxon>Staphylococcus</taxon>
    </lineage>
</organism>
<reference evidence="6 7" key="1">
    <citation type="journal article" date="2019" name="Sci. Transl. Med.">
        <title>Quorum sensing between bacterial species on the skin protects against epidermal injury in atopic dermatitis.</title>
        <authorList>
            <person name="Williams M.R."/>
        </authorList>
    </citation>
    <scope>NUCLEOTIDE SEQUENCE [LARGE SCALE GENOMIC DNA]</scope>
    <source>
        <strain evidence="6 7">E7</strain>
    </source>
</reference>
<comment type="similarity">
    <text evidence="1">In the N-terminal section; belongs to the N-acetylmuramoyl-L-alanine amidase 2 family.</text>
</comment>
<dbReference type="Gene3D" id="1.10.530.10">
    <property type="match status" value="1"/>
</dbReference>
<feature type="region of interest" description="Disordered" evidence="3">
    <location>
        <begin position="117"/>
        <end position="170"/>
    </location>
</feature>
<dbReference type="PANTHER" id="PTHR33308:SF9">
    <property type="entry name" value="PEPTIDOGLYCAN HYDROLASE FLGJ"/>
    <property type="match status" value="1"/>
</dbReference>
<evidence type="ECO:0000313" key="7">
    <source>
        <dbReference type="Proteomes" id="UP000293637"/>
    </source>
</evidence>
<gene>
    <name evidence="6" type="ORF">EQ812_05935</name>
</gene>
<dbReference type="GO" id="GO:0004040">
    <property type="term" value="F:amidase activity"/>
    <property type="evidence" value="ECO:0007669"/>
    <property type="project" value="InterPro"/>
</dbReference>